<evidence type="ECO:0000256" key="5">
    <source>
        <dbReference type="ARBA" id="ARBA00022723"/>
    </source>
</evidence>
<feature type="transmembrane region" description="Helical" evidence="10">
    <location>
        <begin position="12"/>
        <end position="31"/>
    </location>
</feature>
<evidence type="ECO:0000256" key="2">
    <source>
        <dbReference type="ARBA" id="ARBA00005179"/>
    </source>
</evidence>
<dbReference type="InterPro" id="IPR050364">
    <property type="entry name" value="Cytochrome_P450_fung"/>
</dbReference>
<evidence type="ECO:0000256" key="3">
    <source>
        <dbReference type="ARBA" id="ARBA00010617"/>
    </source>
</evidence>
<evidence type="ECO:0000256" key="9">
    <source>
        <dbReference type="PIRSR" id="PIRSR602401-1"/>
    </source>
</evidence>
<dbReference type="Pfam" id="PF00067">
    <property type="entry name" value="p450"/>
    <property type="match status" value="1"/>
</dbReference>
<comment type="pathway">
    <text evidence="2">Secondary metabolite biosynthesis.</text>
</comment>
<evidence type="ECO:0000256" key="6">
    <source>
        <dbReference type="ARBA" id="ARBA00023002"/>
    </source>
</evidence>
<dbReference type="STRING" id="1884261.A0A5C3QJU8"/>
<dbReference type="PANTHER" id="PTHR46300">
    <property type="entry name" value="P450, PUTATIVE (EUROFUNG)-RELATED-RELATED"/>
    <property type="match status" value="1"/>
</dbReference>
<keyword evidence="8" id="KW-0503">Monooxygenase</keyword>
<gene>
    <name evidence="11" type="ORF">BDV98DRAFT_604963</name>
</gene>
<dbReference type="PRINTS" id="PR00385">
    <property type="entry name" value="P450"/>
</dbReference>
<dbReference type="InterPro" id="IPR036396">
    <property type="entry name" value="Cyt_P450_sf"/>
</dbReference>
<dbReference type="SUPFAM" id="SSF48264">
    <property type="entry name" value="Cytochrome P450"/>
    <property type="match status" value="1"/>
</dbReference>
<protein>
    <submittedName>
        <fullName evidence="11">Cytochrome P450</fullName>
    </submittedName>
</protein>
<organism evidence="11 12">
    <name type="scientific">Pterulicium gracile</name>
    <dbReference type="NCBI Taxonomy" id="1884261"/>
    <lineage>
        <taxon>Eukaryota</taxon>
        <taxon>Fungi</taxon>
        <taxon>Dikarya</taxon>
        <taxon>Basidiomycota</taxon>
        <taxon>Agaricomycotina</taxon>
        <taxon>Agaricomycetes</taxon>
        <taxon>Agaricomycetidae</taxon>
        <taxon>Agaricales</taxon>
        <taxon>Pleurotineae</taxon>
        <taxon>Pterulaceae</taxon>
        <taxon>Pterulicium</taxon>
    </lineage>
</organism>
<keyword evidence="10" id="KW-1133">Transmembrane helix</keyword>
<comment type="cofactor">
    <cofactor evidence="1 9">
        <name>heme</name>
        <dbReference type="ChEBI" id="CHEBI:30413"/>
    </cofactor>
</comment>
<dbReference type="EMBL" id="ML178827">
    <property type="protein sequence ID" value="TFL00741.1"/>
    <property type="molecule type" value="Genomic_DNA"/>
</dbReference>
<accession>A0A5C3QJU8</accession>
<dbReference type="GO" id="GO:0016705">
    <property type="term" value="F:oxidoreductase activity, acting on paired donors, with incorporation or reduction of molecular oxygen"/>
    <property type="evidence" value="ECO:0007669"/>
    <property type="project" value="InterPro"/>
</dbReference>
<keyword evidence="5 9" id="KW-0479">Metal-binding</keyword>
<evidence type="ECO:0000313" key="12">
    <source>
        <dbReference type="Proteomes" id="UP000305067"/>
    </source>
</evidence>
<name>A0A5C3QJU8_9AGAR</name>
<evidence type="ECO:0000256" key="1">
    <source>
        <dbReference type="ARBA" id="ARBA00001971"/>
    </source>
</evidence>
<dbReference type="PANTHER" id="PTHR46300:SF6">
    <property type="entry name" value="CYTOCHROME P450 2C30"/>
    <property type="match status" value="1"/>
</dbReference>
<evidence type="ECO:0000256" key="7">
    <source>
        <dbReference type="ARBA" id="ARBA00023004"/>
    </source>
</evidence>
<evidence type="ECO:0000256" key="8">
    <source>
        <dbReference type="ARBA" id="ARBA00023033"/>
    </source>
</evidence>
<sequence>MSLNLFTALDVPWYLATIYAALGATLVVLLTHEVSRLLTQSTLSGIPGPTGLPIIGNLHQVKGKPAFEVYRQWAKTYGPVFKIQLGSMPIVVVNDNDAARELFISQHSAVMSRPVTYTFHKTVNYIPTAEKHESPFETFSVGTSPWDASCKQKRRAAATALNMTAVRTYAPILEFETKEFIRELFEEGNHGKNAVYLKPLIYHLSINMSLTLNYGTRLLTFDSPLFREIFEVEAAISKFRSTSEHLADFFPFLRYNPFSGQSKYARDIGNRRKAVNYKLLDELQERIQQDTDRPCIIGNVLKDPQAKLSRKELLGVSMSIVAGADSNMPTLGWTIAYLIQNPEWQSRLYQALKEHILEQGGDLNEGPGYATAEENTIPIIDAFVREILRFFPPLRMGIPRAAYKDTVYAGGNIPAGTEVLLNIWALNRDPAIFTDPETFDPYRWLDPVNKANPRHYVYSFGLGARNCPASFLTYRILYLSLIRLLWAFQLEAEPGTDGPDCHPIHGSKNTAALGQPIDDYNALLRPRNVEALVEWLGEKPLAFGGLKSE</sequence>
<keyword evidence="4 9" id="KW-0349">Heme</keyword>
<dbReference type="InterPro" id="IPR001128">
    <property type="entry name" value="Cyt_P450"/>
</dbReference>
<dbReference type="PRINTS" id="PR00463">
    <property type="entry name" value="EP450I"/>
</dbReference>
<evidence type="ECO:0000313" key="11">
    <source>
        <dbReference type="EMBL" id="TFL00741.1"/>
    </source>
</evidence>
<evidence type="ECO:0000256" key="10">
    <source>
        <dbReference type="SAM" id="Phobius"/>
    </source>
</evidence>
<dbReference type="GO" id="GO:0020037">
    <property type="term" value="F:heme binding"/>
    <property type="evidence" value="ECO:0007669"/>
    <property type="project" value="InterPro"/>
</dbReference>
<feature type="binding site" description="axial binding residue" evidence="9">
    <location>
        <position position="467"/>
    </location>
    <ligand>
        <name>heme</name>
        <dbReference type="ChEBI" id="CHEBI:30413"/>
    </ligand>
    <ligandPart>
        <name>Fe</name>
        <dbReference type="ChEBI" id="CHEBI:18248"/>
    </ligandPart>
</feature>
<keyword evidence="10" id="KW-0812">Transmembrane</keyword>
<dbReference type="OrthoDB" id="1470350at2759"/>
<dbReference type="Proteomes" id="UP000305067">
    <property type="component" value="Unassembled WGS sequence"/>
</dbReference>
<comment type="similarity">
    <text evidence="3">Belongs to the cytochrome P450 family.</text>
</comment>
<dbReference type="GO" id="GO:0004497">
    <property type="term" value="F:monooxygenase activity"/>
    <property type="evidence" value="ECO:0007669"/>
    <property type="project" value="UniProtKB-KW"/>
</dbReference>
<keyword evidence="6" id="KW-0560">Oxidoreductase</keyword>
<keyword evidence="12" id="KW-1185">Reference proteome</keyword>
<dbReference type="AlphaFoldDB" id="A0A5C3QJU8"/>
<dbReference type="GO" id="GO:0005506">
    <property type="term" value="F:iron ion binding"/>
    <property type="evidence" value="ECO:0007669"/>
    <property type="project" value="InterPro"/>
</dbReference>
<dbReference type="InterPro" id="IPR002401">
    <property type="entry name" value="Cyt_P450_E_grp-I"/>
</dbReference>
<reference evidence="11 12" key="1">
    <citation type="journal article" date="2019" name="Nat. Ecol. Evol.">
        <title>Megaphylogeny resolves global patterns of mushroom evolution.</title>
        <authorList>
            <person name="Varga T."/>
            <person name="Krizsan K."/>
            <person name="Foldi C."/>
            <person name="Dima B."/>
            <person name="Sanchez-Garcia M."/>
            <person name="Sanchez-Ramirez S."/>
            <person name="Szollosi G.J."/>
            <person name="Szarkandi J.G."/>
            <person name="Papp V."/>
            <person name="Albert L."/>
            <person name="Andreopoulos W."/>
            <person name="Angelini C."/>
            <person name="Antonin V."/>
            <person name="Barry K.W."/>
            <person name="Bougher N.L."/>
            <person name="Buchanan P."/>
            <person name="Buyck B."/>
            <person name="Bense V."/>
            <person name="Catcheside P."/>
            <person name="Chovatia M."/>
            <person name="Cooper J."/>
            <person name="Damon W."/>
            <person name="Desjardin D."/>
            <person name="Finy P."/>
            <person name="Geml J."/>
            <person name="Haridas S."/>
            <person name="Hughes K."/>
            <person name="Justo A."/>
            <person name="Karasinski D."/>
            <person name="Kautmanova I."/>
            <person name="Kiss B."/>
            <person name="Kocsube S."/>
            <person name="Kotiranta H."/>
            <person name="LaButti K.M."/>
            <person name="Lechner B.E."/>
            <person name="Liimatainen K."/>
            <person name="Lipzen A."/>
            <person name="Lukacs Z."/>
            <person name="Mihaltcheva S."/>
            <person name="Morgado L.N."/>
            <person name="Niskanen T."/>
            <person name="Noordeloos M.E."/>
            <person name="Ohm R.A."/>
            <person name="Ortiz-Santana B."/>
            <person name="Ovrebo C."/>
            <person name="Racz N."/>
            <person name="Riley R."/>
            <person name="Savchenko A."/>
            <person name="Shiryaev A."/>
            <person name="Soop K."/>
            <person name="Spirin V."/>
            <person name="Szebenyi C."/>
            <person name="Tomsovsky M."/>
            <person name="Tulloss R.E."/>
            <person name="Uehling J."/>
            <person name="Grigoriev I.V."/>
            <person name="Vagvolgyi C."/>
            <person name="Papp T."/>
            <person name="Martin F.M."/>
            <person name="Miettinen O."/>
            <person name="Hibbett D.S."/>
            <person name="Nagy L.G."/>
        </authorList>
    </citation>
    <scope>NUCLEOTIDE SEQUENCE [LARGE SCALE GENOMIC DNA]</scope>
    <source>
        <strain evidence="11 12">CBS 309.79</strain>
    </source>
</reference>
<keyword evidence="10" id="KW-0472">Membrane</keyword>
<dbReference type="Gene3D" id="1.10.630.10">
    <property type="entry name" value="Cytochrome P450"/>
    <property type="match status" value="1"/>
</dbReference>
<proteinExistence type="inferred from homology"/>
<evidence type="ECO:0000256" key="4">
    <source>
        <dbReference type="ARBA" id="ARBA00022617"/>
    </source>
</evidence>
<keyword evidence="7 9" id="KW-0408">Iron</keyword>